<organism evidence="4 5">
    <name type="scientific">Tanacetum coccineum</name>
    <dbReference type="NCBI Taxonomy" id="301880"/>
    <lineage>
        <taxon>Eukaryota</taxon>
        <taxon>Viridiplantae</taxon>
        <taxon>Streptophyta</taxon>
        <taxon>Embryophyta</taxon>
        <taxon>Tracheophyta</taxon>
        <taxon>Spermatophyta</taxon>
        <taxon>Magnoliopsida</taxon>
        <taxon>eudicotyledons</taxon>
        <taxon>Gunneridae</taxon>
        <taxon>Pentapetalae</taxon>
        <taxon>asterids</taxon>
        <taxon>campanulids</taxon>
        <taxon>Asterales</taxon>
        <taxon>Asteraceae</taxon>
        <taxon>Asteroideae</taxon>
        <taxon>Anthemideae</taxon>
        <taxon>Anthemidinae</taxon>
        <taxon>Tanacetum</taxon>
    </lineage>
</organism>
<dbReference type="Gene3D" id="1.10.340.70">
    <property type="match status" value="1"/>
</dbReference>
<feature type="region of interest" description="Disordered" evidence="1">
    <location>
        <begin position="178"/>
        <end position="197"/>
    </location>
</feature>
<keyword evidence="4" id="KW-0695">RNA-directed DNA polymerase</keyword>
<dbReference type="InterPro" id="IPR032567">
    <property type="entry name" value="RTL1-rel"/>
</dbReference>
<sequence>MLHGITDVWEDPDEITEETPATDVAELGQRMTDFVTTVRQDTYEIYGRLDDAQDDRLVMNGQLNLLRRDRRSHARTARLMQGEARAAREAWSQSMNASDTTRSEVRALRTTVLAQQTEIGDLRATDRRRQAQLVEALTLLRTLQTQMVALQSQQRPARDPAHPDVPEEAGSIADALAARDADRSRNGDDIHNSETGSIRTEQIAHECTYTDFLKCQPMNFKVENQVKFATCTLHGVALAWWKSHVKTVSQDAAHGMPWNTLMKMTTAKYCPRNEIKKLEMEIWELKVKGTDFASYTQRFQELALLCGRMFPEESNKIEKYVGGLPDMIHGTDFSFISTEFAPLLNVKPSIVNPGYVIEVADVRDFVDVFPEDLSGLPPQRQVEFRIDLVLGATPVAKSPYRLAPSEMQELSGQLQELFRWYRSADGKERDGKYSLHPGADKMYYDLLDMYWWPGMKRDIATYVSECLTCAKVKAEHQRPSGLLQQPEIPEWK</sequence>
<gene>
    <name evidence="4" type="ORF">Tco_0654675</name>
</gene>
<dbReference type="PANTHER" id="PTHR15503">
    <property type="entry name" value="LDOC1 RELATED"/>
    <property type="match status" value="1"/>
</dbReference>
<dbReference type="InterPro" id="IPR041588">
    <property type="entry name" value="Integrase_H2C2"/>
</dbReference>
<protein>
    <submittedName>
        <fullName evidence="4">Reverse transcriptase domain-containing protein</fullName>
    </submittedName>
</protein>
<keyword evidence="4" id="KW-0808">Transferase</keyword>
<feature type="compositionally biased region" description="Basic and acidic residues" evidence="1">
    <location>
        <begin position="178"/>
        <end position="192"/>
    </location>
</feature>
<evidence type="ECO:0000259" key="3">
    <source>
        <dbReference type="Pfam" id="PF17921"/>
    </source>
</evidence>
<dbReference type="Proteomes" id="UP001151760">
    <property type="component" value="Unassembled WGS sequence"/>
</dbReference>
<dbReference type="InterPro" id="IPR005162">
    <property type="entry name" value="Retrotrans_gag_dom"/>
</dbReference>
<dbReference type="PANTHER" id="PTHR15503:SF45">
    <property type="entry name" value="RNA-DIRECTED DNA POLYMERASE HOMOLOG"/>
    <property type="match status" value="1"/>
</dbReference>
<accession>A0ABQ4X3V7</accession>
<evidence type="ECO:0000259" key="2">
    <source>
        <dbReference type="Pfam" id="PF03732"/>
    </source>
</evidence>
<proteinExistence type="predicted"/>
<reference evidence="4" key="1">
    <citation type="journal article" date="2022" name="Int. J. Mol. Sci.">
        <title>Draft Genome of Tanacetum Coccineum: Genomic Comparison of Closely Related Tanacetum-Family Plants.</title>
        <authorList>
            <person name="Yamashiro T."/>
            <person name="Shiraishi A."/>
            <person name="Nakayama K."/>
            <person name="Satake H."/>
        </authorList>
    </citation>
    <scope>NUCLEOTIDE SEQUENCE</scope>
</reference>
<evidence type="ECO:0000313" key="5">
    <source>
        <dbReference type="Proteomes" id="UP001151760"/>
    </source>
</evidence>
<comment type="caution">
    <text evidence="4">The sequence shown here is derived from an EMBL/GenBank/DDBJ whole genome shotgun (WGS) entry which is preliminary data.</text>
</comment>
<name>A0ABQ4X3V7_9ASTR</name>
<dbReference type="Pfam" id="PF17921">
    <property type="entry name" value="Integrase_H2C2"/>
    <property type="match status" value="1"/>
</dbReference>
<reference evidence="4" key="2">
    <citation type="submission" date="2022-01" db="EMBL/GenBank/DDBJ databases">
        <authorList>
            <person name="Yamashiro T."/>
            <person name="Shiraishi A."/>
            <person name="Satake H."/>
            <person name="Nakayama K."/>
        </authorList>
    </citation>
    <scope>NUCLEOTIDE SEQUENCE</scope>
</reference>
<dbReference type="Pfam" id="PF03732">
    <property type="entry name" value="Retrotrans_gag"/>
    <property type="match status" value="1"/>
</dbReference>
<dbReference type="GO" id="GO:0003964">
    <property type="term" value="F:RNA-directed DNA polymerase activity"/>
    <property type="evidence" value="ECO:0007669"/>
    <property type="project" value="UniProtKB-KW"/>
</dbReference>
<feature type="domain" description="Integrase zinc-binding" evidence="3">
    <location>
        <begin position="431"/>
        <end position="474"/>
    </location>
</feature>
<dbReference type="EMBL" id="BQNB010009182">
    <property type="protein sequence ID" value="GJS59891.1"/>
    <property type="molecule type" value="Genomic_DNA"/>
</dbReference>
<keyword evidence="5" id="KW-1185">Reference proteome</keyword>
<feature type="domain" description="Retrotransposon gag" evidence="2">
    <location>
        <begin position="227"/>
        <end position="325"/>
    </location>
</feature>
<keyword evidence="4" id="KW-0548">Nucleotidyltransferase</keyword>
<evidence type="ECO:0000313" key="4">
    <source>
        <dbReference type="EMBL" id="GJS59891.1"/>
    </source>
</evidence>
<evidence type="ECO:0000256" key="1">
    <source>
        <dbReference type="SAM" id="MobiDB-lite"/>
    </source>
</evidence>